<dbReference type="PANTHER" id="PTHR31672:SF13">
    <property type="entry name" value="F-BOX PROTEIN CPR30-LIKE"/>
    <property type="match status" value="1"/>
</dbReference>
<evidence type="ECO:0000259" key="1">
    <source>
        <dbReference type="PROSITE" id="PS50181"/>
    </source>
</evidence>
<proteinExistence type="predicted"/>
<comment type="caution">
    <text evidence="2">The sequence shown here is derived from an EMBL/GenBank/DDBJ whole genome shotgun (WGS) entry which is preliminary data.</text>
</comment>
<dbReference type="InterPro" id="IPR036047">
    <property type="entry name" value="F-box-like_dom_sf"/>
</dbReference>
<keyword evidence="3" id="KW-1185">Reference proteome</keyword>
<evidence type="ECO:0000313" key="3">
    <source>
        <dbReference type="Proteomes" id="UP000467840"/>
    </source>
</evidence>
<dbReference type="SMART" id="SM00256">
    <property type="entry name" value="FBOX"/>
    <property type="match status" value="1"/>
</dbReference>
<reference evidence="2 3" key="1">
    <citation type="journal article" date="2020" name="Mol. Plant">
        <title>The Chromosome-Based Rubber Tree Genome Provides New Insights into Spurge Genome Evolution and Rubber Biosynthesis.</title>
        <authorList>
            <person name="Liu J."/>
            <person name="Shi C."/>
            <person name="Shi C.C."/>
            <person name="Li W."/>
            <person name="Zhang Q.J."/>
            <person name="Zhang Y."/>
            <person name="Li K."/>
            <person name="Lu H.F."/>
            <person name="Shi C."/>
            <person name="Zhu S.T."/>
            <person name="Xiao Z.Y."/>
            <person name="Nan H."/>
            <person name="Yue Y."/>
            <person name="Zhu X.G."/>
            <person name="Wu Y."/>
            <person name="Hong X.N."/>
            <person name="Fan G.Y."/>
            <person name="Tong Y."/>
            <person name="Zhang D."/>
            <person name="Mao C.L."/>
            <person name="Liu Y.L."/>
            <person name="Hao S.J."/>
            <person name="Liu W.Q."/>
            <person name="Lv M.Q."/>
            <person name="Zhang H.B."/>
            <person name="Liu Y."/>
            <person name="Hu-Tang G.R."/>
            <person name="Wang J.P."/>
            <person name="Wang J.H."/>
            <person name="Sun Y.H."/>
            <person name="Ni S.B."/>
            <person name="Chen W.B."/>
            <person name="Zhang X.C."/>
            <person name="Jiao Y.N."/>
            <person name="Eichler E.E."/>
            <person name="Li G.H."/>
            <person name="Liu X."/>
            <person name="Gao L.Z."/>
        </authorList>
    </citation>
    <scope>NUCLEOTIDE SEQUENCE [LARGE SCALE GENOMIC DNA]</scope>
    <source>
        <strain evidence="3">cv. GT1</strain>
        <tissue evidence="2">Leaf</tissue>
    </source>
</reference>
<dbReference type="AlphaFoldDB" id="A0A6A6KIS5"/>
<name>A0A6A6KIS5_HEVBR</name>
<evidence type="ECO:0000313" key="2">
    <source>
        <dbReference type="EMBL" id="KAF2287828.1"/>
    </source>
</evidence>
<accession>A0A6A6KIS5</accession>
<feature type="domain" description="F-box" evidence="1">
    <location>
        <begin position="18"/>
        <end position="72"/>
    </location>
</feature>
<dbReference type="PROSITE" id="PS50181">
    <property type="entry name" value="FBOX"/>
    <property type="match status" value="1"/>
</dbReference>
<dbReference type="Gene3D" id="1.20.1280.50">
    <property type="match status" value="1"/>
</dbReference>
<dbReference type="InterPro" id="IPR001810">
    <property type="entry name" value="F-box_dom"/>
</dbReference>
<dbReference type="InterPro" id="IPR050796">
    <property type="entry name" value="SCF_F-box_component"/>
</dbReference>
<dbReference type="Pfam" id="PF00646">
    <property type="entry name" value="F-box"/>
    <property type="match status" value="1"/>
</dbReference>
<dbReference type="PANTHER" id="PTHR31672">
    <property type="entry name" value="BNACNNG10540D PROTEIN"/>
    <property type="match status" value="1"/>
</dbReference>
<protein>
    <recommendedName>
        <fullName evidence="1">F-box domain-containing protein</fullName>
    </recommendedName>
</protein>
<dbReference type="Proteomes" id="UP000467840">
    <property type="component" value="Chromosome 8"/>
</dbReference>
<dbReference type="EMBL" id="JAAGAX010000016">
    <property type="protein sequence ID" value="KAF2287828.1"/>
    <property type="molecule type" value="Genomic_DNA"/>
</dbReference>
<sequence>MVGSNKHTRNLSCEGELEATVPTLPQEIILEVLLRLPVKSLCRFRCVSKSWRSIISSPQFAKTHLDVAFQNKTLFSRRRRIIFSALNLYSVEYESMCSVDDGDVVAVELDYPLKDNPNALGDVLGSKKNDLVYFKLSEDEDENPVMVKVDVQSSVNPRNWVEIWGSCNGLVCIAQMKTPFSYLIHLPGNPRESLKNPFLGLRHAVLLHMGLVMIQLGMIIRCREDEDGKYVVSVFDLREELFWGMPAPDVDDSFEFAVGTLNGCLCVLYSRDDLHDDFWVMREYGVGDSWARFSISLPYICMKPLCLAKNGEALLEVDGRLVQYNLEEDTYKVLGIKGIPVGVGFEADTYIESLISPNGFFGREFQMYN</sequence>
<dbReference type="SUPFAM" id="SSF81383">
    <property type="entry name" value="F-box domain"/>
    <property type="match status" value="1"/>
</dbReference>
<organism evidence="2 3">
    <name type="scientific">Hevea brasiliensis</name>
    <name type="common">Para rubber tree</name>
    <name type="synonym">Siphonia brasiliensis</name>
    <dbReference type="NCBI Taxonomy" id="3981"/>
    <lineage>
        <taxon>Eukaryota</taxon>
        <taxon>Viridiplantae</taxon>
        <taxon>Streptophyta</taxon>
        <taxon>Embryophyta</taxon>
        <taxon>Tracheophyta</taxon>
        <taxon>Spermatophyta</taxon>
        <taxon>Magnoliopsida</taxon>
        <taxon>eudicotyledons</taxon>
        <taxon>Gunneridae</taxon>
        <taxon>Pentapetalae</taxon>
        <taxon>rosids</taxon>
        <taxon>fabids</taxon>
        <taxon>Malpighiales</taxon>
        <taxon>Euphorbiaceae</taxon>
        <taxon>Crotonoideae</taxon>
        <taxon>Micrandreae</taxon>
        <taxon>Hevea</taxon>
    </lineage>
</organism>
<dbReference type="CDD" id="cd22157">
    <property type="entry name" value="F-box_AtFBW1-like"/>
    <property type="match status" value="1"/>
</dbReference>
<gene>
    <name evidence="2" type="ORF">GH714_002863</name>
</gene>